<dbReference type="GeneID" id="112286623"/>
<name>A0A2K1K1R4_PHYPA</name>
<proteinExistence type="predicted"/>
<dbReference type="Gramene" id="Pp3c9_2780V3.4">
    <property type="protein sequence ID" value="PAC:32912592.CDS.1"/>
    <property type="gene ID" value="Pp3c9_2780"/>
</dbReference>
<keyword evidence="4" id="KW-1185">Reference proteome</keyword>
<dbReference type="Gramene" id="Pp3c9_2780V3.1">
    <property type="protein sequence ID" value="PAC:32912589.CDS.1"/>
    <property type="gene ID" value="Pp3c9_2780"/>
</dbReference>
<dbReference type="EMBL" id="ABEU02000009">
    <property type="protein sequence ID" value="PNR47712.1"/>
    <property type="molecule type" value="Genomic_DNA"/>
</dbReference>
<dbReference type="EnsemblPlants" id="Pp3c9_2780V3.2">
    <property type="protein sequence ID" value="PAC:32912590.CDS.1"/>
    <property type="gene ID" value="Pp3c9_2780"/>
</dbReference>
<dbReference type="Gramene" id="Pp3c9_2780V3.2">
    <property type="protein sequence ID" value="PAC:32912590.CDS.1"/>
    <property type="gene ID" value="Pp3c9_2780"/>
</dbReference>
<dbReference type="AlphaFoldDB" id="A0A2K1K1R4"/>
<reference evidence="2 4" key="2">
    <citation type="journal article" date="2018" name="Plant J.">
        <title>The Physcomitrella patens chromosome-scale assembly reveals moss genome structure and evolution.</title>
        <authorList>
            <person name="Lang D."/>
            <person name="Ullrich K.K."/>
            <person name="Murat F."/>
            <person name="Fuchs J."/>
            <person name="Jenkins J."/>
            <person name="Haas F.B."/>
            <person name="Piednoel M."/>
            <person name="Gundlach H."/>
            <person name="Van Bel M."/>
            <person name="Meyberg R."/>
            <person name="Vives C."/>
            <person name="Morata J."/>
            <person name="Symeonidi A."/>
            <person name="Hiss M."/>
            <person name="Muchero W."/>
            <person name="Kamisugi Y."/>
            <person name="Saleh O."/>
            <person name="Blanc G."/>
            <person name="Decker E.L."/>
            <person name="van Gessel N."/>
            <person name="Grimwood J."/>
            <person name="Hayes R.D."/>
            <person name="Graham S.W."/>
            <person name="Gunter L.E."/>
            <person name="McDaniel S.F."/>
            <person name="Hoernstein S.N.W."/>
            <person name="Larsson A."/>
            <person name="Li F.W."/>
            <person name="Perroud P.F."/>
            <person name="Phillips J."/>
            <person name="Ranjan P."/>
            <person name="Rokshar D.S."/>
            <person name="Rothfels C.J."/>
            <person name="Schneider L."/>
            <person name="Shu S."/>
            <person name="Stevenson D.W."/>
            <person name="Thummler F."/>
            <person name="Tillich M."/>
            <person name="Villarreal Aguilar J.C."/>
            <person name="Widiez T."/>
            <person name="Wong G.K."/>
            <person name="Wymore A."/>
            <person name="Zhang Y."/>
            <person name="Zimmer A.D."/>
            <person name="Quatrano R.S."/>
            <person name="Mayer K.F.X."/>
            <person name="Goodstein D."/>
            <person name="Casacuberta J.M."/>
            <person name="Vandepoele K."/>
            <person name="Reski R."/>
            <person name="Cuming A.C."/>
            <person name="Tuskan G.A."/>
            <person name="Maumus F."/>
            <person name="Salse J."/>
            <person name="Schmutz J."/>
            <person name="Rensing S.A."/>
        </authorList>
    </citation>
    <scope>NUCLEOTIDE SEQUENCE [LARGE SCALE GENOMIC DNA]</scope>
    <source>
        <strain evidence="3 4">cv. Gransden 2004</strain>
    </source>
</reference>
<evidence type="ECO:0000313" key="3">
    <source>
        <dbReference type="EnsemblPlants" id="PAC:32912589.CDS.1"/>
    </source>
</evidence>
<gene>
    <name evidence="3" type="primary">LOC112286623</name>
    <name evidence="2" type="ORF">PHYPA_012185</name>
</gene>
<reference evidence="3" key="3">
    <citation type="submission" date="2020-12" db="UniProtKB">
        <authorList>
            <consortium name="EnsemblPlants"/>
        </authorList>
    </citation>
    <scope>IDENTIFICATION</scope>
</reference>
<dbReference type="Proteomes" id="UP000006727">
    <property type="component" value="Chromosome 9"/>
</dbReference>
<dbReference type="EnsemblPlants" id="Pp3c9_2780V3.1">
    <property type="protein sequence ID" value="PAC:32912589.CDS.1"/>
    <property type="gene ID" value="Pp3c9_2780"/>
</dbReference>
<dbReference type="EnsemblPlants" id="Pp3c9_2780V3.4">
    <property type="protein sequence ID" value="PAC:32912592.CDS.1"/>
    <property type="gene ID" value="Pp3c9_2780"/>
</dbReference>
<dbReference type="PANTHER" id="PTHR36899:SF3">
    <property type="entry name" value="F13K23.8 PROTEIN"/>
    <property type="match status" value="1"/>
</dbReference>
<feature type="compositionally biased region" description="Acidic residues" evidence="1">
    <location>
        <begin position="205"/>
        <end position="215"/>
    </location>
</feature>
<dbReference type="EnsemblPlants" id="Pp3c9_2780V3.3">
    <property type="protein sequence ID" value="PAC:32912591.CDS.1"/>
    <property type="gene ID" value="Pp3c9_2780"/>
</dbReference>
<dbReference type="RefSeq" id="XP_024384444.1">
    <property type="nucleotide sequence ID" value="XM_024528676.2"/>
</dbReference>
<evidence type="ECO:0008006" key="5">
    <source>
        <dbReference type="Google" id="ProtNLM"/>
    </source>
</evidence>
<protein>
    <recommendedName>
        <fullName evidence="5">Histone chaperone domain-containing protein</fullName>
    </recommendedName>
</protein>
<dbReference type="Gramene" id="Pp3c9_2780V3.3">
    <property type="protein sequence ID" value="PAC:32912591.CDS.1"/>
    <property type="gene ID" value="Pp3c9_2780"/>
</dbReference>
<dbReference type="PANTHER" id="PTHR36899">
    <property type="entry name" value="OS04G0395700 PROTEIN"/>
    <property type="match status" value="1"/>
</dbReference>
<sequence length="215" mass="23104">MPEDKRKMLQALVAKRKAENEAGGRKKPKEVTAEGVVVGRKDMKVSGGAKVQKYSPPASKGKAKVKTPAKKTVEKKWDSASDTSEDEDVPGESEEEEEDDDGGEEDSEDSDVPKKSAKKPIAKSAPKSLSAKKGKSVAVAPPKNSKGKGKKKTDSDDSDAVNGAEDDDSDLSEDPLDEVNPDNILPSRTRRRTAQPVNYDFGSGDLDEDDDSDDE</sequence>
<evidence type="ECO:0000256" key="1">
    <source>
        <dbReference type="SAM" id="MobiDB-lite"/>
    </source>
</evidence>
<reference evidence="2 4" key="1">
    <citation type="journal article" date="2008" name="Science">
        <title>The Physcomitrella genome reveals evolutionary insights into the conquest of land by plants.</title>
        <authorList>
            <person name="Rensing S."/>
            <person name="Lang D."/>
            <person name="Zimmer A."/>
            <person name="Terry A."/>
            <person name="Salamov A."/>
            <person name="Shapiro H."/>
            <person name="Nishiyama T."/>
            <person name="Perroud P.-F."/>
            <person name="Lindquist E."/>
            <person name="Kamisugi Y."/>
            <person name="Tanahashi T."/>
            <person name="Sakakibara K."/>
            <person name="Fujita T."/>
            <person name="Oishi K."/>
            <person name="Shin-I T."/>
            <person name="Kuroki Y."/>
            <person name="Toyoda A."/>
            <person name="Suzuki Y."/>
            <person name="Hashimoto A."/>
            <person name="Yamaguchi K."/>
            <person name="Sugano A."/>
            <person name="Kohara Y."/>
            <person name="Fujiyama A."/>
            <person name="Anterola A."/>
            <person name="Aoki S."/>
            <person name="Ashton N."/>
            <person name="Barbazuk W.B."/>
            <person name="Barker E."/>
            <person name="Bennetzen J."/>
            <person name="Bezanilla M."/>
            <person name="Blankenship R."/>
            <person name="Cho S.H."/>
            <person name="Dutcher S."/>
            <person name="Estelle M."/>
            <person name="Fawcett J.A."/>
            <person name="Gundlach H."/>
            <person name="Hanada K."/>
            <person name="Heyl A."/>
            <person name="Hicks K.A."/>
            <person name="Hugh J."/>
            <person name="Lohr M."/>
            <person name="Mayer K."/>
            <person name="Melkozernov A."/>
            <person name="Murata T."/>
            <person name="Nelson D."/>
            <person name="Pils B."/>
            <person name="Prigge M."/>
            <person name="Reiss B."/>
            <person name="Renner T."/>
            <person name="Rombauts S."/>
            <person name="Rushton P."/>
            <person name="Sanderfoot A."/>
            <person name="Schween G."/>
            <person name="Shiu S.-H."/>
            <person name="Stueber K."/>
            <person name="Theodoulou F.L."/>
            <person name="Tu H."/>
            <person name="Van de Peer Y."/>
            <person name="Verrier P.J."/>
            <person name="Waters E."/>
            <person name="Wood A."/>
            <person name="Yang L."/>
            <person name="Cove D."/>
            <person name="Cuming A."/>
            <person name="Hasebe M."/>
            <person name="Lucas S."/>
            <person name="Mishler D.B."/>
            <person name="Reski R."/>
            <person name="Grigoriev I."/>
            <person name="Quatrano R.S."/>
            <person name="Boore J.L."/>
        </authorList>
    </citation>
    <scope>NUCLEOTIDE SEQUENCE [LARGE SCALE GENOMIC DNA]</scope>
    <source>
        <strain evidence="3 4">cv. Gransden 2004</strain>
    </source>
</reference>
<dbReference type="RefSeq" id="XP_024384446.1">
    <property type="nucleotide sequence ID" value="XM_024528678.2"/>
</dbReference>
<organism evidence="2">
    <name type="scientific">Physcomitrium patens</name>
    <name type="common">Spreading-leaved earth moss</name>
    <name type="synonym">Physcomitrella patens</name>
    <dbReference type="NCBI Taxonomy" id="3218"/>
    <lineage>
        <taxon>Eukaryota</taxon>
        <taxon>Viridiplantae</taxon>
        <taxon>Streptophyta</taxon>
        <taxon>Embryophyta</taxon>
        <taxon>Bryophyta</taxon>
        <taxon>Bryophytina</taxon>
        <taxon>Bryopsida</taxon>
        <taxon>Funariidae</taxon>
        <taxon>Funariales</taxon>
        <taxon>Funariaceae</taxon>
        <taxon>Physcomitrium</taxon>
    </lineage>
</organism>
<accession>A0A2K1K1R4</accession>
<feature type="region of interest" description="Disordered" evidence="1">
    <location>
        <begin position="15"/>
        <end position="215"/>
    </location>
</feature>
<feature type="compositionally biased region" description="Acidic residues" evidence="1">
    <location>
        <begin position="156"/>
        <end position="180"/>
    </location>
</feature>
<evidence type="ECO:0000313" key="4">
    <source>
        <dbReference type="Proteomes" id="UP000006727"/>
    </source>
</evidence>
<feature type="compositionally biased region" description="Basic and acidic residues" evidence="1">
    <location>
        <begin position="16"/>
        <end position="32"/>
    </location>
</feature>
<dbReference type="OMA" id="DYSQFGP"/>
<evidence type="ECO:0000313" key="2">
    <source>
        <dbReference type="EMBL" id="PNR47712.1"/>
    </source>
</evidence>
<dbReference type="RefSeq" id="XP_024384445.1">
    <property type="nucleotide sequence ID" value="XM_024528677.2"/>
</dbReference>
<feature type="compositionally biased region" description="Acidic residues" evidence="1">
    <location>
        <begin position="83"/>
        <end position="110"/>
    </location>
</feature>